<evidence type="ECO:0000313" key="2">
    <source>
        <dbReference type="EMBL" id="SVC87415.1"/>
    </source>
</evidence>
<dbReference type="GO" id="GO:0016020">
    <property type="term" value="C:membrane"/>
    <property type="evidence" value="ECO:0007669"/>
    <property type="project" value="InterPro"/>
</dbReference>
<dbReference type="SUPFAM" id="SSF49313">
    <property type="entry name" value="Cadherin-like"/>
    <property type="match status" value="2"/>
</dbReference>
<dbReference type="InterPro" id="IPR006644">
    <property type="entry name" value="Cadg"/>
</dbReference>
<sequence length="329" mass="32891">TSSTITLGQSDVGDTISVTLTYIDDQSETNTITLTAASDVDNVNDAPSATTAIADASTAEDAAYSLDASTGFTDEDGDAMTFTMSGAPSTLSMSTAGLITGTPVNADVGTHTIVVTASDSVDTGTDTYVLTVTNTNDAPTISSTAVTAATEDVAYSYTVVGADDDGDTLTMVGTTVPSWMTFDTSTGALTGTPGDAEIGDHSVVITVSDASESVTDTFTIAVANVNDAPAGSTICTAQSTPTLTVTVTSSSADGTFTIGSDQTAEIVVTTDNYPSEGAMSVGGQSYTWGSGGTTVSLTAAGSYTLTLTDSWGDGGHTATVTLSDCATTY</sequence>
<dbReference type="Pfam" id="PF05345">
    <property type="entry name" value="He_PIG"/>
    <property type="match status" value="2"/>
</dbReference>
<organism evidence="2">
    <name type="scientific">marine metagenome</name>
    <dbReference type="NCBI Taxonomy" id="408172"/>
    <lineage>
        <taxon>unclassified sequences</taxon>
        <taxon>metagenomes</taxon>
        <taxon>ecological metagenomes</taxon>
    </lineage>
</organism>
<proteinExistence type="predicted"/>
<feature type="non-terminal residue" evidence="2">
    <location>
        <position position="329"/>
    </location>
</feature>
<reference evidence="2" key="1">
    <citation type="submission" date="2018-05" db="EMBL/GenBank/DDBJ databases">
        <authorList>
            <person name="Lanie J.A."/>
            <person name="Ng W.-L."/>
            <person name="Kazmierczak K.M."/>
            <person name="Andrzejewski T.M."/>
            <person name="Davidsen T.M."/>
            <person name="Wayne K.J."/>
            <person name="Tettelin H."/>
            <person name="Glass J.I."/>
            <person name="Rusch D."/>
            <person name="Podicherti R."/>
            <person name="Tsui H.-C.T."/>
            <person name="Winkler M.E."/>
        </authorList>
    </citation>
    <scope>NUCLEOTIDE SEQUENCE</scope>
</reference>
<evidence type="ECO:0000259" key="1">
    <source>
        <dbReference type="SMART" id="SM00736"/>
    </source>
</evidence>
<dbReference type="EMBL" id="UINC01115992">
    <property type="protein sequence ID" value="SVC87415.1"/>
    <property type="molecule type" value="Genomic_DNA"/>
</dbReference>
<dbReference type="AlphaFoldDB" id="A0A382QR90"/>
<dbReference type="Gene3D" id="2.60.40.10">
    <property type="entry name" value="Immunoglobulins"/>
    <property type="match status" value="2"/>
</dbReference>
<dbReference type="SMART" id="SM00736">
    <property type="entry name" value="CADG"/>
    <property type="match status" value="2"/>
</dbReference>
<accession>A0A382QR90</accession>
<dbReference type="GO" id="GO:0005509">
    <property type="term" value="F:calcium ion binding"/>
    <property type="evidence" value="ECO:0007669"/>
    <property type="project" value="InterPro"/>
</dbReference>
<feature type="non-terminal residue" evidence="2">
    <location>
        <position position="1"/>
    </location>
</feature>
<name>A0A382QR90_9ZZZZ</name>
<gene>
    <name evidence="2" type="ORF">METZ01_LOCUS340269</name>
</gene>
<dbReference type="InterPro" id="IPR013783">
    <property type="entry name" value="Ig-like_fold"/>
</dbReference>
<dbReference type="InterPro" id="IPR015919">
    <property type="entry name" value="Cadherin-like_sf"/>
</dbReference>
<feature type="domain" description="Dystroglycan-type cadherin-like" evidence="1">
    <location>
        <begin position="48"/>
        <end position="139"/>
    </location>
</feature>
<protein>
    <recommendedName>
        <fullName evidence="1">Dystroglycan-type cadherin-like domain-containing protein</fullName>
    </recommendedName>
</protein>
<feature type="domain" description="Dystroglycan-type cadherin-like" evidence="1">
    <location>
        <begin position="140"/>
        <end position="229"/>
    </location>
</feature>